<name>A0A1I3NIU0_9SPHI</name>
<dbReference type="RefSeq" id="WP_090628240.1">
    <property type="nucleotide sequence ID" value="NZ_FOQO01000007.1"/>
</dbReference>
<dbReference type="AlphaFoldDB" id="A0A1I3NIU0"/>
<dbReference type="STRING" id="1477437.SAMN05444682_107217"/>
<organism evidence="1 2">
    <name type="scientific">Parapedobacter indicus</name>
    <dbReference type="NCBI Taxonomy" id="1477437"/>
    <lineage>
        <taxon>Bacteria</taxon>
        <taxon>Pseudomonadati</taxon>
        <taxon>Bacteroidota</taxon>
        <taxon>Sphingobacteriia</taxon>
        <taxon>Sphingobacteriales</taxon>
        <taxon>Sphingobacteriaceae</taxon>
        <taxon>Parapedobacter</taxon>
    </lineage>
</organism>
<dbReference type="Proteomes" id="UP000198670">
    <property type="component" value="Unassembled WGS sequence"/>
</dbReference>
<dbReference type="PROSITE" id="PS51257">
    <property type="entry name" value="PROKAR_LIPOPROTEIN"/>
    <property type="match status" value="1"/>
</dbReference>
<keyword evidence="2" id="KW-1185">Reference proteome</keyword>
<protein>
    <submittedName>
        <fullName evidence="1">Uncharacterized protein</fullName>
    </submittedName>
</protein>
<dbReference type="OrthoDB" id="679569at2"/>
<reference evidence="1 2" key="1">
    <citation type="submission" date="2016-10" db="EMBL/GenBank/DDBJ databases">
        <authorList>
            <person name="de Groot N.N."/>
        </authorList>
    </citation>
    <scope>NUCLEOTIDE SEQUENCE [LARGE SCALE GENOMIC DNA]</scope>
    <source>
        <strain evidence="1 2">RK1</strain>
    </source>
</reference>
<dbReference type="EMBL" id="FOQO01000007">
    <property type="protein sequence ID" value="SFJ09082.1"/>
    <property type="molecule type" value="Genomic_DNA"/>
</dbReference>
<gene>
    <name evidence="1" type="ORF">SAMN05444682_107217</name>
</gene>
<evidence type="ECO:0000313" key="1">
    <source>
        <dbReference type="EMBL" id="SFJ09082.1"/>
    </source>
</evidence>
<proteinExistence type="predicted"/>
<evidence type="ECO:0000313" key="2">
    <source>
        <dbReference type="Proteomes" id="UP000198670"/>
    </source>
</evidence>
<sequence>MNTPNLRSVSLLLFIVTATFSCRNESSEKKESPSHKEMAEEIAEDMEAPLPALPYLAVFDKQTEQLTAQKNTDFSVTSLNADALTQALVANYPEIIPKIERTSNDTLYLRIADAQYLTQQMGSSGAQMYLMEATYAYTELPNIHVVHFSFAEGDHALPGNYKRDSFNP</sequence>
<accession>A0A1I3NIU0</accession>